<keyword evidence="6" id="KW-0507">mRNA processing</keyword>
<dbReference type="SUPFAM" id="SSF81631">
    <property type="entry name" value="PAP/OAS1 substrate-binding domain"/>
    <property type="match status" value="1"/>
</dbReference>
<dbReference type="GO" id="GO:0006397">
    <property type="term" value="P:mRNA processing"/>
    <property type="evidence" value="ECO:0007669"/>
    <property type="project" value="UniProtKB-KW"/>
</dbReference>
<gene>
    <name evidence="18" type="ORF">WR25_04251</name>
</gene>
<feature type="compositionally biased region" description="Low complexity" evidence="14">
    <location>
        <begin position="131"/>
        <end position="141"/>
    </location>
</feature>
<feature type="domain" description="PAP-associated" evidence="16">
    <location>
        <begin position="394"/>
        <end position="476"/>
    </location>
</feature>
<evidence type="ECO:0000313" key="19">
    <source>
        <dbReference type="Proteomes" id="UP000218231"/>
    </source>
</evidence>
<keyword evidence="15" id="KW-0812">Transmembrane</keyword>
<dbReference type="GO" id="GO:1990817">
    <property type="term" value="F:poly(A) RNA polymerase activity"/>
    <property type="evidence" value="ECO:0007669"/>
    <property type="project" value="UniProtKB-EC"/>
</dbReference>
<dbReference type="STRING" id="2018661.A0A2A2K1F5"/>
<keyword evidence="5" id="KW-0963">Cytoplasm</keyword>
<evidence type="ECO:0000256" key="9">
    <source>
        <dbReference type="ARBA" id="ARBA00022741"/>
    </source>
</evidence>
<dbReference type="InterPro" id="IPR043519">
    <property type="entry name" value="NT_sf"/>
</dbReference>
<feature type="transmembrane region" description="Helical" evidence="15">
    <location>
        <begin position="238"/>
        <end position="256"/>
    </location>
</feature>
<dbReference type="InterPro" id="IPR002058">
    <property type="entry name" value="PAP_assoc"/>
</dbReference>
<dbReference type="AlphaFoldDB" id="A0A2A2K1F5"/>
<comment type="similarity">
    <text evidence="13">Belongs to the DNA polymerase type-B-like family. GLD2 subfamily.</text>
</comment>
<evidence type="ECO:0000256" key="15">
    <source>
        <dbReference type="SAM" id="Phobius"/>
    </source>
</evidence>
<evidence type="ECO:0000256" key="4">
    <source>
        <dbReference type="ARBA" id="ARBA00012388"/>
    </source>
</evidence>
<keyword evidence="7" id="KW-0808">Transferase</keyword>
<dbReference type="Gene3D" id="3.30.460.10">
    <property type="entry name" value="Beta Polymerase, domain 2"/>
    <property type="match status" value="1"/>
</dbReference>
<comment type="cofactor">
    <cofactor evidence="2">
        <name>Mg(2+)</name>
        <dbReference type="ChEBI" id="CHEBI:18420"/>
    </cofactor>
</comment>
<dbReference type="FunFam" id="3.30.460.10:FF:000061">
    <property type="entry name" value="Poly(A) RNA polymerase gld-2"/>
    <property type="match status" value="1"/>
</dbReference>
<dbReference type="OrthoDB" id="2274644at2759"/>
<organism evidence="18 19">
    <name type="scientific">Diploscapter pachys</name>
    <dbReference type="NCBI Taxonomy" id="2018661"/>
    <lineage>
        <taxon>Eukaryota</taxon>
        <taxon>Metazoa</taxon>
        <taxon>Ecdysozoa</taxon>
        <taxon>Nematoda</taxon>
        <taxon>Chromadorea</taxon>
        <taxon>Rhabditida</taxon>
        <taxon>Rhabditina</taxon>
        <taxon>Rhabditomorpha</taxon>
        <taxon>Rhabditoidea</taxon>
        <taxon>Rhabditidae</taxon>
        <taxon>Diploscapter</taxon>
    </lineage>
</organism>
<reference evidence="18 19" key="1">
    <citation type="journal article" date="2017" name="Curr. Biol.">
        <title>Genome architecture and evolution of a unichromosomal asexual nematode.</title>
        <authorList>
            <person name="Fradin H."/>
            <person name="Zegar C."/>
            <person name="Gutwein M."/>
            <person name="Lucas J."/>
            <person name="Kovtun M."/>
            <person name="Corcoran D."/>
            <person name="Baugh L.R."/>
            <person name="Kiontke K."/>
            <person name="Gunsalus K."/>
            <person name="Fitch D.H."/>
            <person name="Piano F."/>
        </authorList>
    </citation>
    <scope>NUCLEOTIDE SEQUENCE [LARGE SCALE GENOMIC DNA]</scope>
    <source>
        <strain evidence="18">PF1309</strain>
    </source>
</reference>
<comment type="cofactor">
    <cofactor evidence="1">
        <name>Mn(2+)</name>
        <dbReference type="ChEBI" id="CHEBI:29035"/>
    </cofactor>
</comment>
<evidence type="ECO:0000256" key="5">
    <source>
        <dbReference type="ARBA" id="ARBA00022490"/>
    </source>
</evidence>
<evidence type="ECO:0000256" key="11">
    <source>
        <dbReference type="ARBA" id="ARBA00022842"/>
    </source>
</evidence>
<keyword evidence="10" id="KW-0067">ATP-binding</keyword>
<evidence type="ECO:0000256" key="3">
    <source>
        <dbReference type="ARBA" id="ARBA00004496"/>
    </source>
</evidence>
<evidence type="ECO:0000256" key="12">
    <source>
        <dbReference type="ARBA" id="ARBA00023211"/>
    </source>
</evidence>
<feature type="region of interest" description="Disordered" evidence="14">
    <location>
        <begin position="125"/>
        <end position="145"/>
    </location>
</feature>
<dbReference type="Proteomes" id="UP000218231">
    <property type="component" value="Unassembled WGS sequence"/>
</dbReference>
<keyword evidence="11" id="KW-0460">Magnesium</keyword>
<evidence type="ECO:0000256" key="8">
    <source>
        <dbReference type="ARBA" id="ARBA00022723"/>
    </source>
</evidence>
<dbReference type="GO" id="GO:0046872">
    <property type="term" value="F:metal ion binding"/>
    <property type="evidence" value="ECO:0007669"/>
    <property type="project" value="UniProtKB-KW"/>
</dbReference>
<dbReference type="GO" id="GO:0031123">
    <property type="term" value="P:RNA 3'-end processing"/>
    <property type="evidence" value="ECO:0007669"/>
    <property type="project" value="TreeGrafter"/>
</dbReference>
<keyword evidence="8" id="KW-0479">Metal-binding</keyword>
<comment type="caution">
    <text evidence="18">The sequence shown here is derived from an EMBL/GenBank/DDBJ whole genome shotgun (WGS) entry which is preliminary data.</text>
</comment>
<evidence type="ECO:0000313" key="18">
    <source>
        <dbReference type="EMBL" id="PAV67754.1"/>
    </source>
</evidence>
<dbReference type="Pfam" id="PF22600">
    <property type="entry name" value="MTPAP-like_central"/>
    <property type="match status" value="1"/>
</dbReference>
<keyword evidence="15" id="KW-1133">Transmembrane helix</keyword>
<evidence type="ECO:0000256" key="1">
    <source>
        <dbReference type="ARBA" id="ARBA00001936"/>
    </source>
</evidence>
<feature type="transmembrane region" description="Helical" evidence="15">
    <location>
        <begin position="190"/>
        <end position="211"/>
    </location>
</feature>
<dbReference type="EMBL" id="LIAE01009884">
    <property type="protein sequence ID" value="PAV67754.1"/>
    <property type="molecule type" value="Genomic_DNA"/>
</dbReference>
<dbReference type="EC" id="2.7.7.19" evidence="4"/>
<dbReference type="Pfam" id="PF03828">
    <property type="entry name" value="PAP_assoc"/>
    <property type="match status" value="1"/>
</dbReference>
<dbReference type="GO" id="GO:0005524">
    <property type="term" value="F:ATP binding"/>
    <property type="evidence" value="ECO:0007669"/>
    <property type="project" value="UniProtKB-KW"/>
</dbReference>
<feature type="domain" description="Poly(A) RNA polymerase mitochondrial-like central palm" evidence="17">
    <location>
        <begin position="163"/>
        <end position="301"/>
    </location>
</feature>
<sequence>MHGSRLNNRPSEEQSSAVLLGRQQQRSASLVISSSSGTEQGSVQQQVPVISRAVSYQQQQSAMTTSVGPGKMQPFQPQEGCVHQSTTGQPHQQHFATTYYRSPNQQSPHQAHQIMQSQYNAAGHYSMAHSQTQNYQQQQQNPPKHFLRRSHHHRFFDNTQISLSEAIWLYHKQVEQTEATLNRKLQLRDLLYYTICPIFPMCGLYVVGSSLNGFGTNTSDMDLCLIITNKDLDQKTDAIVVLNMVLAALTGVEFVASQQLIAAKVPILRLKFTAPFEDITVDLNANNSVAIKNTHLLCYYSSYDWRVRPLVTVVKEWARRKGINEANRSSFTSYSLVLMVIHYLQCGCRPPVLPSLQRCYPEWFKPQCDVRTLNVTKTLPAPDKYVFRFENHMSLGELLVGFLDYYANRFDYNKDAISVRWGKRLDRVAVVAKKSPYSVSRSPNDTPISLNGNDISQQWIAQWRCICIEEPFTRQNTAHSIYNEMIFEEIKRAFREAHTELEATRDLDAWLANAHPISTTYPPYNMA</sequence>
<name>A0A2A2K1F5_9BILA</name>
<evidence type="ECO:0000256" key="14">
    <source>
        <dbReference type="SAM" id="MobiDB-lite"/>
    </source>
</evidence>
<keyword evidence="12" id="KW-0464">Manganese</keyword>
<dbReference type="CDD" id="cd05402">
    <property type="entry name" value="NT_PAP_TUTase"/>
    <property type="match status" value="1"/>
</dbReference>
<proteinExistence type="inferred from homology"/>
<protein>
    <recommendedName>
        <fullName evidence="4">polynucleotide adenylyltransferase</fullName>
        <ecNumber evidence="4">2.7.7.19</ecNumber>
    </recommendedName>
</protein>
<evidence type="ECO:0000259" key="16">
    <source>
        <dbReference type="Pfam" id="PF03828"/>
    </source>
</evidence>
<keyword evidence="9" id="KW-0547">Nucleotide-binding</keyword>
<dbReference type="PANTHER" id="PTHR12271">
    <property type="entry name" value="POLY A POLYMERASE CID PAP -RELATED"/>
    <property type="match status" value="1"/>
</dbReference>
<evidence type="ECO:0000256" key="10">
    <source>
        <dbReference type="ARBA" id="ARBA00022840"/>
    </source>
</evidence>
<evidence type="ECO:0000256" key="7">
    <source>
        <dbReference type="ARBA" id="ARBA00022679"/>
    </source>
</evidence>
<evidence type="ECO:0000256" key="6">
    <source>
        <dbReference type="ARBA" id="ARBA00022664"/>
    </source>
</evidence>
<dbReference type="InterPro" id="IPR054708">
    <property type="entry name" value="MTPAP-like_central"/>
</dbReference>
<keyword evidence="15" id="KW-0472">Membrane</keyword>
<comment type="subcellular location">
    <subcellularLocation>
        <location evidence="3">Cytoplasm</location>
    </subcellularLocation>
</comment>
<feature type="region of interest" description="Disordered" evidence="14">
    <location>
        <begin position="1"/>
        <end position="23"/>
    </location>
</feature>
<dbReference type="SUPFAM" id="SSF81301">
    <property type="entry name" value="Nucleotidyltransferase"/>
    <property type="match status" value="1"/>
</dbReference>
<evidence type="ECO:0000256" key="2">
    <source>
        <dbReference type="ARBA" id="ARBA00001946"/>
    </source>
</evidence>
<keyword evidence="19" id="KW-1185">Reference proteome</keyword>
<dbReference type="Gene3D" id="1.10.1410.10">
    <property type="match status" value="1"/>
</dbReference>
<dbReference type="PANTHER" id="PTHR12271:SF40">
    <property type="entry name" value="POLY(A) RNA POLYMERASE GLD2"/>
    <property type="match status" value="1"/>
</dbReference>
<evidence type="ECO:0000256" key="13">
    <source>
        <dbReference type="ARBA" id="ARBA00038491"/>
    </source>
</evidence>
<accession>A0A2A2K1F5</accession>
<evidence type="ECO:0000259" key="17">
    <source>
        <dbReference type="Pfam" id="PF22600"/>
    </source>
</evidence>
<dbReference type="GO" id="GO:0005737">
    <property type="term" value="C:cytoplasm"/>
    <property type="evidence" value="ECO:0007669"/>
    <property type="project" value="UniProtKB-SubCell"/>
</dbReference>